<organism evidence="2 3">
    <name type="scientific">Roseivivax halodurans JCM 10272</name>
    <dbReference type="NCBI Taxonomy" id="1449350"/>
    <lineage>
        <taxon>Bacteria</taxon>
        <taxon>Pseudomonadati</taxon>
        <taxon>Pseudomonadota</taxon>
        <taxon>Alphaproteobacteria</taxon>
        <taxon>Rhodobacterales</taxon>
        <taxon>Roseobacteraceae</taxon>
        <taxon>Roseivivax</taxon>
    </lineage>
</organism>
<dbReference type="Proteomes" id="UP000022447">
    <property type="component" value="Unassembled WGS sequence"/>
</dbReference>
<protein>
    <recommendedName>
        <fullName evidence="4">FlgN-like protein</fullName>
    </recommendedName>
</protein>
<sequence length="128" mass="13953">MLFRRTDPDLHALDTLLSRESAALDAGDTRALAAMTSEKETLLDRLDARAEELLASAETDPQMRDRLETTRTQMTRNGRRLAHVAETVRGMANTLKRISGRHGLGGLYGADGSLGSAHAPKGLLDREV</sequence>
<accession>X7EKS2</accession>
<dbReference type="STRING" id="1449350.OCH239_00250"/>
<dbReference type="InterPro" id="IPR036679">
    <property type="entry name" value="FlgN-like_sf"/>
</dbReference>
<feature type="region of interest" description="Disordered" evidence="1">
    <location>
        <begin position="57"/>
        <end position="79"/>
    </location>
</feature>
<dbReference type="SUPFAM" id="SSF140566">
    <property type="entry name" value="FlgN-like"/>
    <property type="match status" value="1"/>
</dbReference>
<reference evidence="2 3" key="1">
    <citation type="submission" date="2014-01" db="EMBL/GenBank/DDBJ databases">
        <title>Roseivivax halodurans JCM 10272 Genome Sequencing.</title>
        <authorList>
            <person name="Lai Q."/>
            <person name="Li G."/>
            <person name="Shao Z."/>
        </authorList>
    </citation>
    <scope>NUCLEOTIDE SEQUENCE [LARGE SCALE GENOMIC DNA]</scope>
    <source>
        <strain evidence="2 3">JCM 10272</strain>
    </source>
</reference>
<dbReference type="OrthoDB" id="7866198at2"/>
<evidence type="ECO:0000313" key="2">
    <source>
        <dbReference type="EMBL" id="ETX16699.1"/>
    </source>
</evidence>
<name>X7EKS2_9RHOB</name>
<dbReference type="EMBL" id="JALZ01000001">
    <property type="protein sequence ID" value="ETX16699.1"/>
    <property type="molecule type" value="Genomic_DNA"/>
</dbReference>
<evidence type="ECO:0000256" key="1">
    <source>
        <dbReference type="SAM" id="MobiDB-lite"/>
    </source>
</evidence>
<gene>
    <name evidence="2" type="ORF">OCH239_00250</name>
</gene>
<dbReference type="RefSeq" id="WP_037256930.1">
    <property type="nucleotide sequence ID" value="NZ_JALZ01000001.1"/>
</dbReference>
<keyword evidence="3" id="KW-1185">Reference proteome</keyword>
<dbReference type="Gene3D" id="1.20.58.300">
    <property type="entry name" value="FlgN-like"/>
    <property type="match status" value="1"/>
</dbReference>
<dbReference type="eggNOG" id="ENOG5031AJN">
    <property type="taxonomic scope" value="Bacteria"/>
</dbReference>
<comment type="caution">
    <text evidence="2">The sequence shown here is derived from an EMBL/GenBank/DDBJ whole genome shotgun (WGS) entry which is preliminary data.</text>
</comment>
<dbReference type="AlphaFoldDB" id="X7EKS2"/>
<evidence type="ECO:0008006" key="4">
    <source>
        <dbReference type="Google" id="ProtNLM"/>
    </source>
</evidence>
<dbReference type="GO" id="GO:0044780">
    <property type="term" value="P:bacterial-type flagellum assembly"/>
    <property type="evidence" value="ECO:0007669"/>
    <property type="project" value="InterPro"/>
</dbReference>
<proteinExistence type="predicted"/>
<evidence type="ECO:0000313" key="3">
    <source>
        <dbReference type="Proteomes" id="UP000022447"/>
    </source>
</evidence>